<dbReference type="AlphaFoldDB" id="A0A0G1PLW6"/>
<dbReference type="Proteomes" id="UP000034794">
    <property type="component" value="Unassembled WGS sequence"/>
</dbReference>
<reference evidence="1 2" key="1">
    <citation type="journal article" date="2015" name="Nature">
        <title>rRNA introns, odd ribosomes, and small enigmatic genomes across a large radiation of phyla.</title>
        <authorList>
            <person name="Brown C.T."/>
            <person name="Hug L.A."/>
            <person name="Thomas B.C."/>
            <person name="Sharon I."/>
            <person name="Castelle C.J."/>
            <person name="Singh A."/>
            <person name="Wilkins M.J."/>
            <person name="Williams K.H."/>
            <person name="Banfield J.F."/>
        </authorList>
    </citation>
    <scope>NUCLEOTIDE SEQUENCE [LARGE SCALE GENOMIC DNA]</scope>
</reference>
<organism evidence="1 2">
    <name type="scientific">Candidatus Collierbacteria bacterium GW2011_GWA2_46_26</name>
    <dbReference type="NCBI Taxonomy" id="1618381"/>
    <lineage>
        <taxon>Bacteria</taxon>
        <taxon>Candidatus Collieribacteriota</taxon>
    </lineage>
</organism>
<accession>A0A0G1PLW6</accession>
<gene>
    <name evidence="1" type="ORF">UX47_C0001G0009</name>
</gene>
<comment type="caution">
    <text evidence="1">The sequence shown here is derived from an EMBL/GenBank/DDBJ whole genome shotgun (WGS) entry which is preliminary data.</text>
</comment>
<protein>
    <submittedName>
        <fullName evidence="1">Uncharacterized protein</fullName>
    </submittedName>
</protein>
<name>A0A0G1PLW6_9BACT</name>
<dbReference type="EMBL" id="LCMI01000001">
    <property type="protein sequence ID" value="KKU33726.1"/>
    <property type="molecule type" value="Genomic_DNA"/>
</dbReference>
<evidence type="ECO:0000313" key="2">
    <source>
        <dbReference type="Proteomes" id="UP000034794"/>
    </source>
</evidence>
<proteinExistence type="predicted"/>
<sequence>MFEELDQVTAETNKESEVLFKEEVTLPTPMTYKQIEAALHRSAPEHFIWRRPKMMVVQ</sequence>
<evidence type="ECO:0000313" key="1">
    <source>
        <dbReference type="EMBL" id="KKU33726.1"/>
    </source>
</evidence>